<keyword evidence="1" id="KW-0812">Transmembrane</keyword>
<evidence type="ECO:0000313" key="2">
    <source>
        <dbReference type="EMBL" id="ABC56859.1"/>
    </source>
</evidence>
<evidence type="ECO:0000256" key="1">
    <source>
        <dbReference type="SAM" id="Phobius"/>
    </source>
</evidence>
<evidence type="ECO:0000313" key="3">
    <source>
        <dbReference type="Proteomes" id="UP000001931"/>
    </source>
</evidence>
<organism evidence="2 3">
    <name type="scientific">Methanosphaera stadtmanae (strain ATCC 43021 / DSM 3091 / JCM 11832 / MCB-3)</name>
    <dbReference type="NCBI Taxonomy" id="339860"/>
    <lineage>
        <taxon>Archaea</taxon>
        <taxon>Methanobacteriati</taxon>
        <taxon>Methanobacteriota</taxon>
        <taxon>Methanomada group</taxon>
        <taxon>Methanobacteria</taxon>
        <taxon>Methanobacteriales</taxon>
        <taxon>Methanobacteriaceae</taxon>
        <taxon>Methanosphaera</taxon>
    </lineage>
</organism>
<dbReference type="EMBL" id="CP000102">
    <property type="protein sequence ID" value="ABC56859.1"/>
    <property type="molecule type" value="Genomic_DNA"/>
</dbReference>
<dbReference type="Proteomes" id="UP000001931">
    <property type="component" value="Chromosome"/>
</dbReference>
<dbReference type="STRING" id="339860.Msp_0459"/>
<keyword evidence="3" id="KW-1185">Reference proteome</keyword>
<dbReference type="AlphaFoldDB" id="Q2NH44"/>
<dbReference type="HOGENOM" id="CLU_1352132_0_0_2"/>
<dbReference type="RefSeq" id="WP_011406059.1">
    <property type="nucleotide sequence ID" value="NC_007681.1"/>
</dbReference>
<keyword evidence="1" id="KW-1133">Transmembrane helix</keyword>
<gene>
    <name evidence="2" type="ordered locus">Msp_0459</name>
</gene>
<feature type="transmembrane region" description="Helical" evidence="1">
    <location>
        <begin position="7"/>
        <end position="29"/>
    </location>
</feature>
<sequence>MEKKNKLIILILAIIIVIPLAYFGISGYLHDLEEQTFYDGIKEISDIENKTDAAGDIIRNQTSPSNEDVKEYEIESINTTSTEILMLQDLKTKVSNESYIEFIDIQINRLNSENRTYTAMLEGSTIYEQYQNGQIGASKAISLMGDKTKEVNSYSDKTGEYKVEADSFLSVHTDMKEKFDELGIDEDFLYDQIEEVKVTSVS</sequence>
<reference evidence="2 3" key="1">
    <citation type="journal article" date="2006" name="J. Bacteriol.">
        <title>The genome sequence of Methanosphaera stadtmanae reveals why this human intestinal archaeon is restricted to methanol and H2 for methane formation and ATP synthesis.</title>
        <authorList>
            <person name="Fricke W.F."/>
            <person name="Seedorf H."/>
            <person name="Henne A."/>
            <person name="Kruer M."/>
            <person name="Liesegang H."/>
            <person name="Hedderich R."/>
            <person name="Gottschalk G."/>
            <person name="Thauer R.K."/>
        </authorList>
    </citation>
    <scope>NUCLEOTIDE SEQUENCE [LARGE SCALE GENOMIC DNA]</scope>
    <source>
        <strain evidence="3">ATCC 43021 / DSM 3091 / JCM 11832 / MCB-3</strain>
    </source>
</reference>
<proteinExistence type="predicted"/>
<dbReference type="GeneID" id="3855110"/>
<accession>Q2NH44</accession>
<name>Q2NH44_METST</name>
<dbReference type="OrthoDB" id="375909at2157"/>
<dbReference type="KEGG" id="mst:Msp_0459"/>
<protein>
    <submittedName>
        <fullName evidence="2">Hypothetical membrane-spanning protein</fullName>
    </submittedName>
</protein>
<keyword evidence="1" id="KW-0472">Membrane</keyword>